<feature type="transmembrane region" description="Helical" evidence="5">
    <location>
        <begin position="394"/>
        <end position="415"/>
    </location>
</feature>
<dbReference type="EMBL" id="OMOQ01000003">
    <property type="protein sequence ID" value="SPH24220.1"/>
    <property type="molecule type" value="Genomic_DNA"/>
</dbReference>
<comment type="subcellular location">
    <subcellularLocation>
        <location evidence="1">Membrane</location>
        <topology evidence="1">Multi-pass membrane protein</topology>
    </subcellularLocation>
</comment>
<dbReference type="GO" id="GO:0016020">
    <property type="term" value="C:membrane"/>
    <property type="evidence" value="ECO:0007669"/>
    <property type="project" value="UniProtKB-SubCell"/>
</dbReference>
<organism evidence="7 8">
    <name type="scientific">Albidovulum aquaemixtae</name>
    <dbReference type="NCBI Taxonomy" id="1542388"/>
    <lineage>
        <taxon>Bacteria</taxon>
        <taxon>Pseudomonadati</taxon>
        <taxon>Pseudomonadota</taxon>
        <taxon>Alphaproteobacteria</taxon>
        <taxon>Rhodobacterales</taxon>
        <taxon>Paracoccaceae</taxon>
        <taxon>Albidovulum</taxon>
    </lineage>
</organism>
<reference evidence="7 8" key="1">
    <citation type="submission" date="2018-03" db="EMBL/GenBank/DDBJ databases">
        <authorList>
            <person name="Keele B.F."/>
        </authorList>
    </citation>
    <scope>NUCLEOTIDE SEQUENCE [LARGE SCALE GENOMIC DNA]</scope>
    <source>
        <strain evidence="7 8">CECT 8626</strain>
    </source>
</reference>
<dbReference type="Pfam" id="PF07690">
    <property type="entry name" value="MFS_1"/>
    <property type="match status" value="1"/>
</dbReference>
<evidence type="ECO:0000256" key="1">
    <source>
        <dbReference type="ARBA" id="ARBA00004141"/>
    </source>
</evidence>
<sequence length="420" mass="42799">MEGDISPITSMAAAHNSFLSRKLSGMVAGMRQAEGASGRMTILRTAAVARTPNAALASVGVFWGAFAALVPDIKAGIAATDADFGFAMMAAAIGGIAAMAIAPWLMARLGRFGLPATGIVFALAFFYPLLPRGSFGFGLAMVAVGASVSLLDIAANMRLSVLEERHSRHLMNFSHAMFSFAFAASAFAASLGRKAGYGPAEVLPVIAIVALVLAALMWESRGWTDAAPAPEGSDRGTPWVPILLTAGVLLASFVSENATETWSALHIERTLGGPAGEGGFGPVAFGVTMGIGRLLGQVAAARLGEAALILWSAVIGVAGALVIAAAPVPAIAVAGVGLLGIGVAVVVPSANSILGRLVRPDQRAHAISRAWMVGFTGFFVGPSAMGLIAEYAGLRIAFLTIALVMAAIVPLVLAVKRRGG</sequence>
<feature type="transmembrane region" description="Helical" evidence="5">
    <location>
        <begin position="366"/>
        <end position="388"/>
    </location>
</feature>
<feature type="transmembrane region" description="Helical" evidence="5">
    <location>
        <begin position="169"/>
        <end position="191"/>
    </location>
</feature>
<dbReference type="Gene3D" id="1.20.1250.20">
    <property type="entry name" value="MFS general substrate transporter like domains"/>
    <property type="match status" value="1"/>
</dbReference>
<gene>
    <name evidence="7" type="primary">ybjJ</name>
    <name evidence="7" type="ORF">DEA8626_03270</name>
</gene>
<name>A0A2R8BLG5_9RHOB</name>
<proteinExistence type="predicted"/>
<keyword evidence="2 5" id="KW-0812">Transmembrane</keyword>
<dbReference type="InterPro" id="IPR020846">
    <property type="entry name" value="MFS_dom"/>
</dbReference>
<dbReference type="Proteomes" id="UP000244924">
    <property type="component" value="Unassembled WGS sequence"/>
</dbReference>
<dbReference type="PROSITE" id="PS50850">
    <property type="entry name" value="MFS"/>
    <property type="match status" value="1"/>
</dbReference>
<dbReference type="PANTHER" id="PTHR23514:SF13">
    <property type="entry name" value="INNER MEMBRANE PROTEIN YBJJ"/>
    <property type="match status" value="1"/>
</dbReference>
<feature type="transmembrane region" description="Helical" evidence="5">
    <location>
        <begin position="54"/>
        <end position="73"/>
    </location>
</feature>
<evidence type="ECO:0000256" key="4">
    <source>
        <dbReference type="ARBA" id="ARBA00023136"/>
    </source>
</evidence>
<evidence type="ECO:0000256" key="3">
    <source>
        <dbReference type="ARBA" id="ARBA00022989"/>
    </source>
</evidence>
<dbReference type="AlphaFoldDB" id="A0A2R8BLG5"/>
<keyword evidence="3 5" id="KW-1133">Transmembrane helix</keyword>
<dbReference type="PANTHER" id="PTHR23514">
    <property type="entry name" value="BYPASS OF STOP CODON PROTEIN 6"/>
    <property type="match status" value="1"/>
</dbReference>
<dbReference type="InterPro" id="IPR051788">
    <property type="entry name" value="MFS_Transporter"/>
</dbReference>
<accession>A0A2R8BLG5</accession>
<dbReference type="SUPFAM" id="SSF103473">
    <property type="entry name" value="MFS general substrate transporter"/>
    <property type="match status" value="1"/>
</dbReference>
<dbReference type="InterPro" id="IPR011701">
    <property type="entry name" value="MFS"/>
</dbReference>
<feature type="transmembrane region" description="Helical" evidence="5">
    <location>
        <begin position="112"/>
        <end position="130"/>
    </location>
</feature>
<keyword evidence="4 5" id="KW-0472">Membrane</keyword>
<evidence type="ECO:0000259" key="6">
    <source>
        <dbReference type="PROSITE" id="PS50850"/>
    </source>
</evidence>
<feature type="transmembrane region" description="Helical" evidence="5">
    <location>
        <begin position="197"/>
        <end position="218"/>
    </location>
</feature>
<dbReference type="OrthoDB" id="5526080at2"/>
<dbReference type="InterPro" id="IPR036259">
    <property type="entry name" value="MFS_trans_sf"/>
</dbReference>
<evidence type="ECO:0000256" key="2">
    <source>
        <dbReference type="ARBA" id="ARBA00022692"/>
    </source>
</evidence>
<keyword evidence="8" id="KW-1185">Reference proteome</keyword>
<feature type="transmembrane region" description="Helical" evidence="5">
    <location>
        <begin position="136"/>
        <end position="157"/>
    </location>
</feature>
<feature type="transmembrane region" description="Helical" evidence="5">
    <location>
        <begin position="332"/>
        <end position="354"/>
    </location>
</feature>
<feature type="transmembrane region" description="Helical" evidence="5">
    <location>
        <begin position="85"/>
        <end position="105"/>
    </location>
</feature>
<evidence type="ECO:0000313" key="7">
    <source>
        <dbReference type="EMBL" id="SPH24220.1"/>
    </source>
</evidence>
<feature type="domain" description="Major facilitator superfamily (MFS) profile" evidence="6">
    <location>
        <begin position="240"/>
        <end position="420"/>
    </location>
</feature>
<dbReference type="GO" id="GO:0022857">
    <property type="term" value="F:transmembrane transporter activity"/>
    <property type="evidence" value="ECO:0007669"/>
    <property type="project" value="InterPro"/>
</dbReference>
<feature type="transmembrane region" description="Helical" evidence="5">
    <location>
        <begin position="308"/>
        <end position="326"/>
    </location>
</feature>
<evidence type="ECO:0000256" key="5">
    <source>
        <dbReference type="SAM" id="Phobius"/>
    </source>
</evidence>
<protein>
    <submittedName>
        <fullName evidence="7">Inner membrane protein YbjJ</fullName>
    </submittedName>
</protein>
<evidence type="ECO:0000313" key="8">
    <source>
        <dbReference type="Proteomes" id="UP000244924"/>
    </source>
</evidence>